<reference evidence="1 2" key="1">
    <citation type="submission" date="2014-03" db="EMBL/GenBank/DDBJ databases">
        <title>The genomes of two eusocial bee gut symbionts.</title>
        <authorList>
            <person name="Kwong W.K."/>
            <person name="Engel P."/>
            <person name="Koch H."/>
            <person name="Moran N.A."/>
        </authorList>
    </citation>
    <scope>NUCLEOTIDE SEQUENCE [LARGE SCALE GENOMIC DNA]</scope>
    <source>
        <strain evidence="2">wkB29</strain>
    </source>
</reference>
<evidence type="ECO:0000313" key="1">
    <source>
        <dbReference type="EMBL" id="KDN14867.1"/>
    </source>
</evidence>
<dbReference type="Proteomes" id="UP000027170">
    <property type="component" value="Unassembled WGS sequence"/>
</dbReference>
<dbReference type="AlphaFoldDB" id="A0A836MRS2"/>
<proteinExistence type="predicted"/>
<name>A0A836MRS2_9NEIS</name>
<sequence length="50" mass="5864">MIIFKNYSYIHTIAISVYPANIIEVTTIPFQIQQNKTHPFQFHNIAISEK</sequence>
<dbReference type="EMBL" id="JFZV01000004">
    <property type="protein sequence ID" value="KDN14867.1"/>
    <property type="molecule type" value="Genomic_DNA"/>
</dbReference>
<accession>A0A836MRS2</accession>
<organism evidence="1 2">
    <name type="scientific">Snodgrassella communis</name>
    <dbReference type="NCBI Taxonomy" id="2946699"/>
    <lineage>
        <taxon>Bacteria</taxon>
        <taxon>Pseudomonadati</taxon>
        <taxon>Pseudomonadota</taxon>
        <taxon>Betaproteobacteria</taxon>
        <taxon>Neisseriales</taxon>
        <taxon>Neisseriaceae</taxon>
        <taxon>Snodgrassella</taxon>
    </lineage>
</organism>
<comment type="caution">
    <text evidence="1">The sequence shown here is derived from an EMBL/GenBank/DDBJ whole genome shotgun (WGS) entry which is preliminary data.</text>
</comment>
<gene>
    <name evidence="1" type="ORF">SALWKB29_0939</name>
</gene>
<evidence type="ECO:0000313" key="2">
    <source>
        <dbReference type="Proteomes" id="UP000027170"/>
    </source>
</evidence>
<keyword evidence="2" id="KW-1185">Reference proteome</keyword>
<protein>
    <submittedName>
        <fullName evidence="1">Uncharacterized protein</fullName>
    </submittedName>
</protein>